<dbReference type="Proteomes" id="UP000269221">
    <property type="component" value="Unassembled WGS sequence"/>
</dbReference>
<proteinExistence type="predicted"/>
<keyword evidence="3" id="KW-1185">Reference proteome</keyword>
<organism evidence="2 3">
    <name type="scientific">Hirundo rustica rustica</name>
    <dbReference type="NCBI Taxonomy" id="333673"/>
    <lineage>
        <taxon>Eukaryota</taxon>
        <taxon>Metazoa</taxon>
        <taxon>Chordata</taxon>
        <taxon>Craniata</taxon>
        <taxon>Vertebrata</taxon>
        <taxon>Euteleostomi</taxon>
        <taxon>Archelosauria</taxon>
        <taxon>Archosauria</taxon>
        <taxon>Dinosauria</taxon>
        <taxon>Saurischia</taxon>
        <taxon>Theropoda</taxon>
        <taxon>Coelurosauria</taxon>
        <taxon>Aves</taxon>
        <taxon>Neognathae</taxon>
        <taxon>Neoaves</taxon>
        <taxon>Telluraves</taxon>
        <taxon>Australaves</taxon>
        <taxon>Passeriformes</taxon>
        <taxon>Sylvioidea</taxon>
        <taxon>Hirundinidae</taxon>
        <taxon>Hirundo</taxon>
    </lineage>
</organism>
<evidence type="ECO:0000313" key="2">
    <source>
        <dbReference type="EMBL" id="RMC12302.1"/>
    </source>
</evidence>
<comment type="caution">
    <text evidence="2">The sequence shown here is derived from an EMBL/GenBank/DDBJ whole genome shotgun (WGS) entry which is preliminary data.</text>
</comment>
<name>A0A3M0KGJ0_HIRRU</name>
<evidence type="ECO:0000313" key="3">
    <source>
        <dbReference type="Proteomes" id="UP000269221"/>
    </source>
</evidence>
<reference evidence="2 3" key="1">
    <citation type="submission" date="2018-07" db="EMBL/GenBank/DDBJ databases">
        <title>A high quality draft genome assembly of the barn swallow (H. rustica rustica).</title>
        <authorList>
            <person name="Formenti G."/>
            <person name="Chiara M."/>
            <person name="Poveda L."/>
            <person name="Francoijs K.-J."/>
            <person name="Bonisoli-Alquati A."/>
            <person name="Canova L."/>
            <person name="Gianfranceschi L."/>
            <person name="Horner D.S."/>
            <person name="Saino N."/>
        </authorList>
    </citation>
    <scope>NUCLEOTIDE SEQUENCE [LARGE SCALE GENOMIC DNA]</scope>
    <source>
        <strain evidence="2">Chelidonia</strain>
        <tissue evidence="2">Blood</tissue>
    </source>
</reference>
<dbReference type="EMBL" id="QRBI01000106">
    <property type="protein sequence ID" value="RMC12302.1"/>
    <property type="molecule type" value="Genomic_DNA"/>
</dbReference>
<dbReference type="AlphaFoldDB" id="A0A3M0KGJ0"/>
<dbReference type="OrthoDB" id="10410590at2759"/>
<accession>A0A3M0KGJ0</accession>
<gene>
    <name evidence="2" type="ORF">DUI87_09815</name>
</gene>
<sequence length="176" mass="20934">MSQQCVLPIQKARLILEGDSARVTPPGLLHQGLGSSTQDVNLQEWVQRRARMMVGGLDHFSYEDRLRELMLFTLEKTRLQRSLTADFPGLKGAYKKDGEERRGERRGEERRGEERRGEERRGEERRGEEREERRGEERRGEERREEGEERRGEERRERGEERERRGEERRGEETLS</sequence>
<feature type="region of interest" description="Disordered" evidence="1">
    <location>
        <begin position="82"/>
        <end position="176"/>
    </location>
</feature>
<feature type="compositionally biased region" description="Basic and acidic residues" evidence="1">
    <location>
        <begin position="94"/>
        <end position="176"/>
    </location>
</feature>
<evidence type="ECO:0000256" key="1">
    <source>
        <dbReference type="SAM" id="MobiDB-lite"/>
    </source>
</evidence>
<protein>
    <submittedName>
        <fullName evidence="2">Uncharacterized protein</fullName>
    </submittedName>
</protein>